<evidence type="ECO:0000256" key="6">
    <source>
        <dbReference type="ARBA" id="ARBA00022679"/>
    </source>
</evidence>
<evidence type="ECO:0000256" key="10">
    <source>
        <dbReference type="ARBA" id="ARBA00023171"/>
    </source>
</evidence>
<comment type="catalytic activity">
    <reaction evidence="14">
        <text>isopentenyl diphosphate + (2E,6E)-farnesyl diphosphate = (2E,6E,10E)-geranylgeranyl diphosphate + diphosphate</text>
        <dbReference type="Rhea" id="RHEA:17653"/>
        <dbReference type="ChEBI" id="CHEBI:33019"/>
        <dbReference type="ChEBI" id="CHEBI:58756"/>
        <dbReference type="ChEBI" id="CHEBI:128769"/>
        <dbReference type="ChEBI" id="CHEBI:175763"/>
        <dbReference type="EC" id="2.5.1.29"/>
    </reaction>
</comment>
<evidence type="ECO:0000256" key="3">
    <source>
        <dbReference type="ARBA" id="ARBA00006706"/>
    </source>
</evidence>
<keyword evidence="8" id="KW-0125">Carotenoid biosynthesis</keyword>
<comment type="pathway">
    <text evidence="2">Isoprenoid biosynthesis; geranylgeranyl diphosphate biosynthesis; geranylgeranyl diphosphate from farnesyl diphosphate and isopentenyl diphosphate: step 1/1.</text>
</comment>
<keyword evidence="11" id="KW-0414">Isoprene biosynthesis</keyword>
<geneLocation type="plasmid" evidence="17 18">
    <name>pRLO149_94</name>
</geneLocation>
<evidence type="ECO:0000313" key="18">
    <source>
        <dbReference type="Proteomes" id="UP000001353"/>
    </source>
</evidence>
<dbReference type="EC" id="2.5.1.29" evidence="4"/>
<dbReference type="Gene3D" id="1.10.600.10">
    <property type="entry name" value="Farnesyl Diphosphate Synthase"/>
    <property type="match status" value="1"/>
</dbReference>
<dbReference type="GO" id="GO:0015979">
    <property type="term" value="P:photosynthesis"/>
    <property type="evidence" value="ECO:0007669"/>
    <property type="project" value="UniProtKB-KW"/>
</dbReference>
<keyword evidence="17" id="KW-0614">Plasmid</keyword>
<evidence type="ECO:0000256" key="16">
    <source>
        <dbReference type="RuleBase" id="RU004466"/>
    </source>
</evidence>
<dbReference type="PANTHER" id="PTHR43281:SF1">
    <property type="entry name" value="FARNESYL DIPHOSPHATE SYNTHASE"/>
    <property type="match status" value="1"/>
</dbReference>
<dbReference type="Proteomes" id="UP000001353">
    <property type="component" value="Plasmid pRLO149_94"/>
</dbReference>
<dbReference type="PROSITE" id="PS00444">
    <property type="entry name" value="POLYPRENYL_SYNTHASE_2"/>
    <property type="match status" value="1"/>
</dbReference>
<dbReference type="InterPro" id="IPR008949">
    <property type="entry name" value="Isoprenoid_synthase_dom_sf"/>
</dbReference>
<evidence type="ECO:0000256" key="13">
    <source>
        <dbReference type="ARBA" id="ARBA00032052"/>
    </source>
</evidence>
<keyword evidence="6 16" id="KW-0808">Transferase</keyword>
<evidence type="ECO:0000256" key="15">
    <source>
        <dbReference type="ARBA" id="ARBA00054703"/>
    </source>
</evidence>
<reference evidence="17 18" key="1">
    <citation type="journal article" date="2011" name="BMC Genomics">
        <title>Comparative genome analysis and genome-guided physiological analysis of Roseobacter litoralis.</title>
        <authorList>
            <person name="Kalhoefer D."/>
            <person name="Thole S."/>
            <person name="Voget S."/>
            <person name="Lehmann R."/>
            <person name="Liesegang H."/>
            <person name="Wollher A."/>
            <person name="Daniel R."/>
            <person name="Simon M."/>
            <person name="Brinkhoff T."/>
        </authorList>
    </citation>
    <scope>NUCLEOTIDE SEQUENCE [LARGE SCALE GENOMIC DNA]</scope>
    <source>
        <strain evidence="18">ATCC 49566 / DSM 6996 / JCM 21268 / NBRC 15278 / OCh 149</strain>
    </source>
</reference>
<keyword evidence="7" id="KW-0479">Metal-binding</keyword>
<dbReference type="GO" id="GO:0004311">
    <property type="term" value="F:geranylgeranyl diphosphate synthase activity"/>
    <property type="evidence" value="ECO:0007669"/>
    <property type="project" value="UniProtKB-EC"/>
</dbReference>
<comment type="similarity">
    <text evidence="3 16">Belongs to the FPP/GGPP synthase family.</text>
</comment>
<evidence type="ECO:0000256" key="5">
    <source>
        <dbReference type="ARBA" id="ARBA00022531"/>
    </source>
</evidence>
<dbReference type="HOGENOM" id="CLU_014015_0_1_5"/>
<comment type="function">
    <text evidence="15">Catalyzes the condensation of farnesyl diphosphate (FPP) and isopentenyl diphosphate (IPP) to yield geranylgeranyl diphosphate (GGPP) needed for biosynthesis of carotenoids and diterpenes.</text>
</comment>
<dbReference type="Pfam" id="PF00348">
    <property type="entry name" value="polyprenyl_synt"/>
    <property type="match status" value="1"/>
</dbReference>
<dbReference type="GO" id="GO:0046872">
    <property type="term" value="F:metal ion binding"/>
    <property type="evidence" value="ECO:0007669"/>
    <property type="project" value="UniProtKB-KW"/>
</dbReference>
<dbReference type="PANTHER" id="PTHR43281">
    <property type="entry name" value="FARNESYL DIPHOSPHATE SYNTHASE"/>
    <property type="match status" value="1"/>
</dbReference>
<comment type="cofactor">
    <cofactor evidence="1">
        <name>Mg(2+)</name>
        <dbReference type="ChEBI" id="CHEBI:18420"/>
    </cofactor>
</comment>
<keyword evidence="9" id="KW-0460">Magnesium</keyword>
<protein>
    <recommendedName>
        <fullName evidence="12">Geranylgeranyl diphosphate synthase</fullName>
        <ecNumber evidence="4">2.5.1.29</ecNumber>
    </recommendedName>
    <alternativeName>
        <fullName evidence="13">Farnesyltranstransferase</fullName>
    </alternativeName>
</protein>
<sequence length="319" mass="33361">MTKVSSMIYTLVSEKTDTCARKDLHMGMNSRIEAAIAQAVAVGQGRGAVPVRLSSALGYATAPGGARIRPTILTSVAMACGDDQPKLTDAAAAALELIHCASLVHDDLPCFDDADMRRGKPSVHKAYSEPLAVLAGDSLIVLAFEILARESGLAPDRVAQMILILSQRTGMPGGICAGQGWESEAEIDLSAYHQAKTGALFIAATQMGAVAAGQDAEPWFELGARIGEAFQVADDLRDALYDAETLGKPAGQDDLHGRPNAVTLLGVQGAISRLKDILGGAIASIPSCRGEAQLADMVRRYAERLTPVAPNVAASRSNV</sequence>
<keyword evidence="5" id="KW-0602">Photosynthesis</keyword>
<dbReference type="SFLD" id="SFLDS00005">
    <property type="entry name" value="Isoprenoid_Synthase_Type_I"/>
    <property type="match status" value="1"/>
</dbReference>
<dbReference type="CDD" id="cd00685">
    <property type="entry name" value="Trans_IPPS_HT"/>
    <property type="match status" value="1"/>
</dbReference>
<dbReference type="FunFam" id="1.10.600.10:FF:000001">
    <property type="entry name" value="Geranylgeranyl diphosphate synthase"/>
    <property type="match status" value="1"/>
</dbReference>
<keyword evidence="18" id="KW-1185">Reference proteome</keyword>
<dbReference type="KEGG" id="rli:RLO149_p940130"/>
<evidence type="ECO:0000256" key="4">
    <source>
        <dbReference type="ARBA" id="ARBA00012382"/>
    </source>
</evidence>
<keyword evidence="10" id="KW-0149">Chlorophyll biosynthesis</keyword>
<dbReference type="SUPFAM" id="SSF48576">
    <property type="entry name" value="Terpenoid synthases"/>
    <property type="match status" value="1"/>
</dbReference>
<evidence type="ECO:0000256" key="7">
    <source>
        <dbReference type="ARBA" id="ARBA00022723"/>
    </source>
</evidence>
<evidence type="ECO:0000256" key="11">
    <source>
        <dbReference type="ARBA" id="ARBA00023229"/>
    </source>
</evidence>
<accession>F7ZM21</accession>
<dbReference type="EMBL" id="CP002624">
    <property type="protein sequence ID" value="AEI96358.1"/>
    <property type="molecule type" value="Genomic_DNA"/>
</dbReference>
<evidence type="ECO:0000256" key="2">
    <source>
        <dbReference type="ARBA" id="ARBA00005221"/>
    </source>
</evidence>
<dbReference type="GO" id="GO:0016117">
    <property type="term" value="P:carotenoid biosynthetic process"/>
    <property type="evidence" value="ECO:0007669"/>
    <property type="project" value="UniProtKB-KW"/>
</dbReference>
<dbReference type="InterPro" id="IPR033749">
    <property type="entry name" value="Polyprenyl_synt_CS"/>
</dbReference>
<name>F7ZM21_ROSLO</name>
<dbReference type="GO" id="GO:0015995">
    <property type="term" value="P:chlorophyll biosynthetic process"/>
    <property type="evidence" value="ECO:0007669"/>
    <property type="project" value="UniProtKB-KW"/>
</dbReference>
<dbReference type="AlphaFoldDB" id="F7ZM21"/>
<evidence type="ECO:0000256" key="14">
    <source>
        <dbReference type="ARBA" id="ARBA00048119"/>
    </source>
</evidence>
<proteinExistence type="inferred from homology"/>
<evidence type="ECO:0000256" key="1">
    <source>
        <dbReference type="ARBA" id="ARBA00001946"/>
    </source>
</evidence>
<organism evidence="17 18">
    <name type="scientific">Roseobacter litoralis (strain ATCC 49566 / DSM 6996 / JCM 21268 / NBRC 15278 / OCh 149)</name>
    <dbReference type="NCBI Taxonomy" id="391595"/>
    <lineage>
        <taxon>Bacteria</taxon>
        <taxon>Pseudomonadati</taxon>
        <taxon>Pseudomonadota</taxon>
        <taxon>Alphaproteobacteria</taxon>
        <taxon>Rhodobacterales</taxon>
        <taxon>Roseobacteraceae</taxon>
        <taxon>Roseobacter</taxon>
    </lineage>
</organism>
<evidence type="ECO:0000256" key="12">
    <source>
        <dbReference type="ARBA" id="ARBA00023818"/>
    </source>
</evidence>
<gene>
    <name evidence="17" type="primary">crtE</name>
    <name evidence="17" type="ordered locus">RLO149_p940130</name>
</gene>
<evidence type="ECO:0000256" key="8">
    <source>
        <dbReference type="ARBA" id="ARBA00022746"/>
    </source>
</evidence>
<dbReference type="InterPro" id="IPR000092">
    <property type="entry name" value="Polyprenyl_synt"/>
</dbReference>
<evidence type="ECO:0000313" key="17">
    <source>
        <dbReference type="EMBL" id="AEI96358.1"/>
    </source>
</evidence>
<evidence type="ECO:0000256" key="9">
    <source>
        <dbReference type="ARBA" id="ARBA00022842"/>
    </source>
</evidence>
<dbReference type="PROSITE" id="PS00723">
    <property type="entry name" value="POLYPRENYL_SYNTHASE_1"/>
    <property type="match status" value="1"/>
</dbReference>